<evidence type="ECO:0000313" key="2">
    <source>
        <dbReference type="EMBL" id="GGK08337.1"/>
    </source>
</evidence>
<dbReference type="Proteomes" id="UP000658382">
    <property type="component" value="Unassembled WGS sequence"/>
</dbReference>
<name>A0A917Q2C0_9BACI</name>
<keyword evidence="1" id="KW-0472">Membrane</keyword>
<proteinExistence type="predicted"/>
<feature type="transmembrane region" description="Helical" evidence="1">
    <location>
        <begin position="29"/>
        <end position="49"/>
    </location>
</feature>
<reference evidence="2" key="1">
    <citation type="journal article" date="2014" name="Int. J. Syst. Evol. Microbiol.">
        <title>Complete genome sequence of Corynebacterium casei LMG S-19264T (=DSM 44701T), isolated from a smear-ripened cheese.</title>
        <authorList>
            <consortium name="US DOE Joint Genome Institute (JGI-PGF)"/>
            <person name="Walter F."/>
            <person name="Albersmeier A."/>
            <person name="Kalinowski J."/>
            <person name="Ruckert C."/>
        </authorList>
    </citation>
    <scope>NUCLEOTIDE SEQUENCE</scope>
    <source>
        <strain evidence="2">JCM 12580</strain>
    </source>
</reference>
<feature type="transmembrane region" description="Helical" evidence="1">
    <location>
        <begin position="55"/>
        <end position="79"/>
    </location>
</feature>
<dbReference type="NCBIfam" id="NF041644">
    <property type="entry name" value="CBO0543_fam"/>
    <property type="match status" value="1"/>
</dbReference>
<evidence type="ECO:0000256" key="1">
    <source>
        <dbReference type="SAM" id="Phobius"/>
    </source>
</evidence>
<dbReference type="AlphaFoldDB" id="A0A917Q2C0"/>
<keyword evidence="1" id="KW-0812">Transmembrane</keyword>
<accession>A0A917Q2C0</accession>
<keyword evidence="1" id="KW-1133">Transmembrane helix</keyword>
<feature type="transmembrane region" description="Helical" evidence="1">
    <location>
        <begin position="143"/>
        <end position="160"/>
    </location>
</feature>
<keyword evidence="3" id="KW-1185">Reference proteome</keyword>
<organism evidence="2 3">
    <name type="scientific">Lentibacillus kapialis</name>
    <dbReference type="NCBI Taxonomy" id="340214"/>
    <lineage>
        <taxon>Bacteria</taxon>
        <taxon>Bacillati</taxon>
        <taxon>Bacillota</taxon>
        <taxon>Bacilli</taxon>
        <taxon>Bacillales</taxon>
        <taxon>Bacillaceae</taxon>
        <taxon>Lentibacillus</taxon>
    </lineage>
</organism>
<feature type="transmembrane region" description="Helical" evidence="1">
    <location>
        <begin position="91"/>
        <end position="113"/>
    </location>
</feature>
<evidence type="ECO:0000313" key="3">
    <source>
        <dbReference type="Proteomes" id="UP000658382"/>
    </source>
</evidence>
<gene>
    <name evidence="2" type="ORF">GCM10007063_33420</name>
</gene>
<comment type="caution">
    <text evidence="2">The sequence shown here is derived from an EMBL/GenBank/DDBJ whole genome shotgun (WGS) entry which is preliminary data.</text>
</comment>
<feature type="transmembrane region" description="Helical" evidence="1">
    <location>
        <begin position="119"/>
        <end position="136"/>
    </location>
</feature>
<sequence length="171" mass="20475">MHIGITVWVILASWRWGDWKNFNRYHSTMLYMSAMNLFYLFLTSKYPLWRMHPDLGLPFTLVTALYTFIIFPFTVLLYLSHFPDSPEKQILYTLKWIVIYIGVEWVGGLFSRITYDNGWHLGWSLIFVLTMFPMLRLHYKKPILTYMVSIFVIAFLVYLFDVPWQDLPANP</sequence>
<dbReference type="RefSeq" id="WP_188634249.1">
    <property type="nucleotide sequence ID" value="NZ_BMNQ01000083.1"/>
</dbReference>
<dbReference type="InterPro" id="IPR048147">
    <property type="entry name" value="CBO0543-like"/>
</dbReference>
<reference evidence="2" key="2">
    <citation type="submission" date="2020-09" db="EMBL/GenBank/DDBJ databases">
        <authorList>
            <person name="Sun Q."/>
            <person name="Ohkuma M."/>
        </authorList>
    </citation>
    <scope>NUCLEOTIDE SEQUENCE</scope>
    <source>
        <strain evidence="2">JCM 12580</strain>
    </source>
</reference>
<dbReference type="EMBL" id="BMNQ01000083">
    <property type="protein sequence ID" value="GGK08337.1"/>
    <property type="molecule type" value="Genomic_DNA"/>
</dbReference>
<protein>
    <submittedName>
        <fullName evidence="2">Uncharacterized protein</fullName>
    </submittedName>
</protein>